<dbReference type="Gene3D" id="1.10.150.130">
    <property type="match status" value="1"/>
</dbReference>
<dbReference type="PANTHER" id="PTHR35617">
    <property type="entry name" value="PHAGE_INTEGRASE DOMAIN-CONTAINING PROTEIN"/>
    <property type="match status" value="1"/>
</dbReference>
<feature type="domain" description="Integrase SAM-like N-terminal" evidence="2">
    <location>
        <begin position="28"/>
        <end position="86"/>
    </location>
</feature>
<dbReference type="InterPro" id="IPR004107">
    <property type="entry name" value="Integrase_SAM-like_N"/>
</dbReference>
<evidence type="ECO:0000313" key="4">
    <source>
        <dbReference type="Proteomes" id="UP001159405"/>
    </source>
</evidence>
<proteinExistence type="predicted"/>
<dbReference type="SUPFAM" id="SSF47823">
    <property type="entry name" value="lambda integrase-like, N-terminal domain"/>
    <property type="match status" value="1"/>
</dbReference>
<reference evidence="3 4" key="1">
    <citation type="submission" date="2022-05" db="EMBL/GenBank/DDBJ databases">
        <authorList>
            <consortium name="Genoscope - CEA"/>
            <person name="William W."/>
        </authorList>
    </citation>
    <scope>NUCLEOTIDE SEQUENCE [LARGE SCALE GENOMIC DNA]</scope>
</reference>
<protein>
    <recommendedName>
        <fullName evidence="2">Integrase SAM-like N-terminal domain-containing protein</fullName>
    </recommendedName>
</protein>
<dbReference type="Proteomes" id="UP001159405">
    <property type="component" value="Unassembled WGS sequence"/>
</dbReference>
<gene>
    <name evidence="3" type="ORF">PLOB_00019277</name>
</gene>
<keyword evidence="1" id="KW-0238">DNA-binding</keyword>
<accession>A0ABN8REV9</accession>
<comment type="caution">
    <text evidence="3">The sequence shown here is derived from an EMBL/GenBank/DDBJ whole genome shotgun (WGS) entry which is preliminary data.</text>
</comment>
<dbReference type="Pfam" id="PF02899">
    <property type="entry name" value="Phage_int_SAM_1"/>
    <property type="match status" value="1"/>
</dbReference>
<dbReference type="PANTHER" id="PTHR35617:SF3">
    <property type="entry name" value="CORE-BINDING (CB) DOMAIN-CONTAINING PROTEIN"/>
    <property type="match status" value="1"/>
</dbReference>
<keyword evidence="4" id="KW-1185">Reference proteome</keyword>
<evidence type="ECO:0000259" key="2">
    <source>
        <dbReference type="Pfam" id="PF02899"/>
    </source>
</evidence>
<evidence type="ECO:0000313" key="3">
    <source>
        <dbReference type="EMBL" id="CAH3177458.1"/>
    </source>
</evidence>
<name>A0ABN8REV9_9CNID</name>
<organism evidence="3 4">
    <name type="scientific">Porites lobata</name>
    <dbReference type="NCBI Taxonomy" id="104759"/>
    <lineage>
        <taxon>Eukaryota</taxon>
        <taxon>Metazoa</taxon>
        <taxon>Cnidaria</taxon>
        <taxon>Anthozoa</taxon>
        <taxon>Hexacorallia</taxon>
        <taxon>Scleractinia</taxon>
        <taxon>Fungiina</taxon>
        <taxon>Poritidae</taxon>
        <taxon>Porites</taxon>
    </lineage>
</organism>
<dbReference type="InterPro" id="IPR010998">
    <property type="entry name" value="Integrase_recombinase_N"/>
</dbReference>
<evidence type="ECO:0000256" key="1">
    <source>
        <dbReference type="ARBA" id="ARBA00023125"/>
    </source>
</evidence>
<sequence length="159" mass="17979">MSPVWQSIQDRGISEAAAKLIMASWGDRTKKQYSTYLTKWQKFCNQRQISHIQPSVVSVLDFLTLLYQQGLTYSAINTARSALSSYITLENGTCVGKHPLVSQLMKGIFQEKPPRPKYTEIWDVSIVLSYLQSLSAVDRLSLRELTLKLLVLILLVSGQ</sequence>
<dbReference type="EMBL" id="CALNXK010000225">
    <property type="protein sequence ID" value="CAH3177458.1"/>
    <property type="molecule type" value="Genomic_DNA"/>
</dbReference>